<organism evidence="3 4">
    <name type="scientific">Telmatocola sphagniphila</name>
    <dbReference type="NCBI Taxonomy" id="1123043"/>
    <lineage>
        <taxon>Bacteria</taxon>
        <taxon>Pseudomonadati</taxon>
        <taxon>Planctomycetota</taxon>
        <taxon>Planctomycetia</taxon>
        <taxon>Gemmatales</taxon>
        <taxon>Gemmataceae</taxon>
    </lineage>
</organism>
<feature type="transmembrane region" description="Helical" evidence="1">
    <location>
        <begin position="12"/>
        <end position="36"/>
    </location>
</feature>
<dbReference type="Proteomes" id="UP000676194">
    <property type="component" value="Chromosome"/>
</dbReference>
<gene>
    <name evidence="3" type="ORF">KIH39_16940</name>
</gene>
<keyword evidence="4" id="KW-1185">Reference proteome</keyword>
<sequence length="343" mass="36517">MNLTPRLRRRRAFTLIELLVVIAIIAILIGLLLPAVQKVREAAARMACSNNLKQLGLAALNYESSYGLLPASFTVDATPGLSAYPAVVHGWGIYFLPYIEQGNIYSQYNFKQPFVDTHFSNNVAVISNYIKIMNCPSTPRMGTTFSDTYAGFPFSASVADYAPDDGINGGSSLTNFGYPSTATLQVGSAMRPNIKGPAAILAAFGVVQSTQNTMLAVTDGTSNTILLSEDAGRPTHYVNGQLIPNSTSNGFGWGDLQSEYGLDGTNPVMGSNGYWQDIQPGSCVINCSNDNETYSFHTGGANHVMSDGSVQFIKQSIAPRVYAALVTAAGGGLIPEETSPSPN</sequence>
<evidence type="ECO:0000256" key="1">
    <source>
        <dbReference type="SAM" id="Phobius"/>
    </source>
</evidence>
<proteinExistence type="predicted"/>
<protein>
    <submittedName>
        <fullName evidence="3">DUF1559 domain-containing protein</fullName>
    </submittedName>
</protein>
<dbReference type="InterPro" id="IPR011453">
    <property type="entry name" value="DUF1559"/>
</dbReference>
<keyword evidence="1" id="KW-0812">Transmembrane</keyword>
<name>A0A8E6EWF8_9BACT</name>
<feature type="domain" description="DUF1559" evidence="2">
    <location>
        <begin position="37"/>
        <end position="319"/>
    </location>
</feature>
<dbReference type="Pfam" id="PF07963">
    <property type="entry name" value="N_methyl"/>
    <property type="match status" value="1"/>
</dbReference>
<dbReference type="SUPFAM" id="SSF54523">
    <property type="entry name" value="Pili subunits"/>
    <property type="match status" value="1"/>
</dbReference>
<accession>A0A8E6EWF8</accession>
<dbReference type="PANTHER" id="PTHR30093:SF2">
    <property type="entry name" value="TYPE II SECRETION SYSTEM PROTEIN H"/>
    <property type="match status" value="1"/>
</dbReference>
<dbReference type="InterPro" id="IPR027558">
    <property type="entry name" value="Pre_pil_HX9DG_C"/>
</dbReference>
<dbReference type="NCBIfam" id="TIGR04294">
    <property type="entry name" value="pre_pil_HX9DG"/>
    <property type="match status" value="1"/>
</dbReference>
<dbReference type="AlphaFoldDB" id="A0A8E6EWF8"/>
<dbReference type="EMBL" id="CP074694">
    <property type="protein sequence ID" value="QVL30533.1"/>
    <property type="molecule type" value="Genomic_DNA"/>
</dbReference>
<dbReference type="InterPro" id="IPR045584">
    <property type="entry name" value="Pilin-like"/>
</dbReference>
<evidence type="ECO:0000259" key="2">
    <source>
        <dbReference type="Pfam" id="PF07596"/>
    </source>
</evidence>
<dbReference type="Gene3D" id="3.30.700.10">
    <property type="entry name" value="Glycoprotein, Type 4 Pilin"/>
    <property type="match status" value="1"/>
</dbReference>
<evidence type="ECO:0000313" key="4">
    <source>
        <dbReference type="Proteomes" id="UP000676194"/>
    </source>
</evidence>
<dbReference type="PANTHER" id="PTHR30093">
    <property type="entry name" value="GENERAL SECRETION PATHWAY PROTEIN G"/>
    <property type="match status" value="1"/>
</dbReference>
<dbReference type="KEGG" id="tsph:KIH39_16940"/>
<dbReference type="Pfam" id="PF07596">
    <property type="entry name" value="SBP_bac_10"/>
    <property type="match status" value="1"/>
</dbReference>
<keyword evidence="1" id="KW-1133">Transmembrane helix</keyword>
<dbReference type="RefSeq" id="WP_213494404.1">
    <property type="nucleotide sequence ID" value="NZ_CP074694.1"/>
</dbReference>
<reference evidence="3" key="1">
    <citation type="submission" date="2021-05" db="EMBL/GenBank/DDBJ databases">
        <title>Complete genome sequence of the cellulolytic planctomycete Telmatocola sphagniphila SP2T and characterization of the first cellulase from planctomycetes.</title>
        <authorList>
            <person name="Rakitin A.L."/>
            <person name="Beletsky A.V."/>
            <person name="Naumoff D.G."/>
            <person name="Kulichevskaya I.S."/>
            <person name="Mardanov A.V."/>
            <person name="Ravin N.V."/>
            <person name="Dedysh S.N."/>
        </authorList>
    </citation>
    <scope>NUCLEOTIDE SEQUENCE</scope>
    <source>
        <strain evidence="3">SP2T</strain>
    </source>
</reference>
<keyword evidence="1" id="KW-0472">Membrane</keyword>
<evidence type="ECO:0000313" key="3">
    <source>
        <dbReference type="EMBL" id="QVL30533.1"/>
    </source>
</evidence>
<dbReference type="InterPro" id="IPR012902">
    <property type="entry name" value="N_methyl_site"/>
</dbReference>
<dbReference type="NCBIfam" id="TIGR02532">
    <property type="entry name" value="IV_pilin_GFxxxE"/>
    <property type="match status" value="1"/>
</dbReference>